<dbReference type="AlphaFoldDB" id="A0A150RQ24"/>
<dbReference type="Gene3D" id="1.10.10.10">
    <property type="entry name" value="Winged helix-like DNA-binding domain superfamily/Winged helix DNA-binding domain"/>
    <property type="match status" value="1"/>
</dbReference>
<dbReference type="CDD" id="cd07377">
    <property type="entry name" value="WHTH_GntR"/>
    <property type="match status" value="1"/>
</dbReference>
<keyword evidence="3" id="KW-0804">Transcription</keyword>
<dbReference type="PROSITE" id="PS50949">
    <property type="entry name" value="HTH_GNTR"/>
    <property type="match status" value="1"/>
</dbReference>
<dbReference type="SMART" id="SM00895">
    <property type="entry name" value="FCD"/>
    <property type="match status" value="1"/>
</dbReference>
<dbReference type="EMBL" id="JEMB01002345">
    <property type="protein sequence ID" value="KYF81828.1"/>
    <property type="molecule type" value="Genomic_DNA"/>
</dbReference>
<dbReference type="GO" id="GO:0003677">
    <property type="term" value="F:DNA binding"/>
    <property type="evidence" value="ECO:0007669"/>
    <property type="project" value="UniProtKB-KW"/>
</dbReference>
<accession>A0A150RQ24</accession>
<dbReference type="PANTHER" id="PTHR43537">
    <property type="entry name" value="TRANSCRIPTIONAL REGULATOR, GNTR FAMILY"/>
    <property type="match status" value="1"/>
</dbReference>
<dbReference type="InterPro" id="IPR036390">
    <property type="entry name" value="WH_DNA-bd_sf"/>
</dbReference>
<evidence type="ECO:0000256" key="3">
    <source>
        <dbReference type="ARBA" id="ARBA00023163"/>
    </source>
</evidence>
<keyword evidence="1" id="KW-0805">Transcription regulation</keyword>
<dbReference type="Proteomes" id="UP000075635">
    <property type="component" value="Unassembled WGS sequence"/>
</dbReference>
<evidence type="ECO:0000259" key="4">
    <source>
        <dbReference type="PROSITE" id="PS50949"/>
    </source>
</evidence>
<dbReference type="SUPFAM" id="SSF48008">
    <property type="entry name" value="GntR ligand-binding domain-like"/>
    <property type="match status" value="1"/>
</dbReference>
<evidence type="ECO:0000256" key="2">
    <source>
        <dbReference type="ARBA" id="ARBA00023125"/>
    </source>
</evidence>
<dbReference type="PANTHER" id="PTHR43537:SF5">
    <property type="entry name" value="UXU OPERON TRANSCRIPTIONAL REGULATOR"/>
    <property type="match status" value="1"/>
</dbReference>
<dbReference type="Pfam" id="PF07729">
    <property type="entry name" value="FCD"/>
    <property type="match status" value="1"/>
</dbReference>
<keyword evidence="2" id="KW-0238">DNA-binding</keyword>
<dbReference type="GO" id="GO:0003700">
    <property type="term" value="F:DNA-binding transcription factor activity"/>
    <property type="evidence" value="ECO:0007669"/>
    <property type="project" value="InterPro"/>
</dbReference>
<feature type="domain" description="HTH gntR-type" evidence="4">
    <location>
        <begin position="13"/>
        <end position="82"/>
    </location>
</feature>
<evidence type="ECO:0000313" key="5">
    <source>
        <dbReference type="EMBL" id="KYF81828.1"/>
    </source>
</evidence>
<dbReference type="InterPro" id="IPR011711">
    <property type="entry name" value="GntR_C"/>
</dbReference>
<dbReference type="PRINTS" id="PR00035">
    <property type="entry name" value="HTHGNTR"/>
</dbReference>
<dbReference type="SUPFAM" id="SSF46785">
    <property type="entry name" value="Winged helix' DNA-binding domain"/>
    <property type="match status" value="1"/>
</dbReference>
<organism evidence="5 6">
    <name type="scientific">Sorangium cellulosum</name>
    <name type="common">Polyangium cellulosum</name>
    <dbReference type="NCBI Taxonomy" id="56"/>
    <lineage>
        <taxon>Bacteria</taxon>
        <taxon>Pseudomonadati</taxon>
        <taxon>Myxococcota</taxon>
        <taxon>Polyangia</taxon>
        <taxon>Polyangiales</taxon>
        <taxon>Polyangiaceae</taxon>
        <taxon>Sorangium</taxon>
    </lineage>
</organism>
<dbReference type="InterPro" id="IPR008920">
    <property type="entry name" value="TF_FadR/GntR_C"/>
</dbReference>
<dbReference type="Gene3D" id="1.20.120.530">
    <property type="entry name" value="GntR ligand-binding domain-like"/>
    <property type="match status" value="1"/>
</dbReference>
<protein>
    <recommendedName>
        <fullName evidence="4">HTH gntR-type domain-containing protein</fullName>
    </recommendedName>
</protein>
<dbReference type="InterPro" id="IPR000524">
    <property type="entry name" value="Tscrpt_reg_HTH_GntR"/>
</dbReference>
<dbReference type="InterPro" id="IPR036388">
    <property type="entry name" value="WH-like_DNA-bd_sf"/>
</dbReference>
<evidence type="ECO:0000256" key="1">
    <source>
        <dbReference type="ARBA" id="ARBA00023015"/>
    </source>
</evidence>
<evidence type="ECO:0000313" key="6">
    <source>
        <dbReference type="Proteomes" id="UP000075635"/>
    </source>
</evidence>
<gene>
    <name evidence="5" type="ORF">BE17_19180</name>
</gene>
<proteinExistence type="predicted"/>
<dbReference type="SMART" id="SM00345">
    <property type="entry name" value="HTH_GNTR"/>
    <property type="match status" value="1"/>
</dbReference>
<name>A0A150RQ24_SORCE</name>
<reference evidence="5 6" key="1">
    <citation type="submission" date="2014-02" db="EMBL/GenBank/DDBJ databases">
        <title>The small core and large imbalanced accessory genome model reveals a collaborative survival strategy of Sorangium cellulosum strains in nature.</title>
        <authorList>
            <person name="Han K."/>
            <person name="Peng R."/>
            <person name="Blom J."/>
            <person name="Li Y.-Z."/>
        </authorList>
    </citation>
    <scope>NUCLEOTIDE SEQUENCE [LARGE SCALE GENOMIC DNA]</scope>
    <source>
        <strain evidence="5 6">So0011-07</strain>
    </source>
</reference>
<comment type="caution">
    <text evidence="5">The sequence shown here is derived from an EMBL/GenBank/DDBJ whole genome shotgun (WGS) entry which is preliminary data.</text>
</comment>
<dbReference type="Pfam" id="PF00392">
    <property type="entry name" value="GntR"/>
    <property type="match status" value="1"/>
</dbReference>
<sequence>MTNPIRFQPVPRSAIYVHVADQIRDAILNRSLPSGERLPPERELAQQFGVSRATIREALRHLQAQGLLAPHGRTSPMQAASPDAAVDRFREALTHVVQLQNVPLPDLIELRVAIETAAMTRAAAAPVEAHLAEARAALEEMERPQISPVEFHEADVAFHVALVAASGNQALALVMLAVRDSIRLHLDEALRGRSFATIRPRVVEEHRGLLRAIERGNAKSAATLLRAHLSEFYGT</sequence>